<feature type="compositionally biased region" description="Low complexity" evidence="1">
    <location>
        <begin position="85"/>
        <end position="98"/>
    </location>
</feature>
<feature type="compositionally biased region" description="Pro residues" evidence="1">
    <location>
        <begin position="809"/>
        <end position="823"/>
    </location>
</feature>
<evidence type="ECO:0000256" key="1">
    <source>
        <dbReference type="SAM" id="MobiDB-lite"/>
    </source>
</evidence>
<feature type="compositionally biased region" description="Polar residues" evidence="1">
    <location>
        <begin position="915"/>
        <end position="926"/>
    </location>
</feature>
<feature type="compositionally biased region" description="Low complexity" evidence="1">
    <location>
        <begin position="347"/>
        <end position="357"/>
    </location>
</feature>
<evidence type="ECO:0000313" key="4">
    <source>
        <dbReference type="Proteomes" id="UP000017559"/>
    </source>
</evidence>
<feature type="region of interest" description="Disordered" evidence="1">
    <location>
        <begin position="384"/>
        <end position="433"/>
    </location>
</feature>
<dbReference type="HOGENOM" id="CLU_010167_0_0_1"/>
<feature type="region of interest" description="Disordered" evidence="1">
    <location>
        <begin position="447"/>
        <end position="1062"/>
    </location>
</feature>
<feature type="compositionally biased region" description="Polar residues" evidence="1">
    <location>
        <begin position="579"/>
        <end position="592"/>
    </location>
</feature>
<feature type="compositionally biased region" description="Basic residues" evidence="1">
    <location>
        <begin position="75"/>
        <end position="84"/>
    </location>
</feature>
<feature type="region of interest" description="Disordered" evidence="1">
    <location>
        <begin position="330"/>
        <end position="369"/>
    </location>
</feature>
<evidence type="ECO:0000313" key="3">
    <source>
        <dbReference type="EMBL" id="ESK86614.1"/>
    </source>
</evidence>
<feature type="compositionally biased region" description="Low complexity" evidence="1">
    <location>
        <begin position="681"/>
        <end position="698"/>
    </location>
</feature>
<dbReference type="AlphaFoldDB" id="V2Y4R1"/>
<feature type="compositionally biased region" description="Polar residues" evidence="1">
    <location>
        <begin position="494"/>
        <end position="520"/>
    </location>
</feature>
<dbReference type="OrthoDB" id="3256736at2759"/>
<feature type="compositionally biased region" description="Pro residues" evidence="1">
    <location>
        <begin position="297"/>
        <end position="309"/>
    </location>
</feature>
<feature type="compositionally biased region" description="Basic and acidic residues" evidence="1">
    <location>
        <begin position="447"/>
        <end position="461"/>
    </location>
</feature>
<sequence>MARKSLVMAGDRTGISVMAGCLVCLGFISFLFSHLMGDQSQGLFSGVLNYVSREVGSFVTNATGGVISVNTGHQQPKKRVKNKKNAASSSSKPSSSSRTTMPGSLFPRSPSMAPTLCGDHDNADSDSDDQPGPSKRARHETPSERYGTPASFISSPSPAPSKRKGKQKAHTNHLDEYSDEDVLAMPPPPLPISRNPKGKERQFGLHGASSGRHSDLDTSGEIRVRGKERELDEAREEHMRNQQRWDRDRDKADQGQHEAWEHDKERIRVLEEEVRRLREELSKRSTGASTTMTSNHLPPPPPPPPPPPATLIRAPSSMDAQTLFASARASLKHAGTPTEAPINPAYSSLSSSTSGSRRTGKPTVGLQPDKMADFLKEMKTVRLRKVGLPPGEVDRSASFSFSTSSRSDSSLSRSNPSFRRESGILGDLSIGGEADASDLGHILNFRLKDNEPAPPGLEERPNGVYDSSGRKRKRNVDEDESSSRKRGQIPTPPNTTANVRADMVSSTASLPAVNPSQSHHNGPIVLSRQPSSFASTVSVDTDNSSASSSSSTSNKPRSTSASGRSKIVASDSRIGHVPSKSTLSQQRLHSPQSLPPMSKSPSARRISSTSSSPPPNALTKSQQMRIYTLPSGTTGPSRAWAPSAILPSQETPSLCSDLPEGSTSIDDDWHGENDDHDQDAQVHQSHRQVVPRVVVSPRPRIERGKKQKEIVDVDPEVNDISGMDMNVEDIDGYYPYRANPKSPPPLHPTKGSASPTSPHDHDDQVSPEPGRLLTPFTEREPVPESSLRLPQPVKPNSAAAAFSKRLPVSPMPVTPSPQRPRPPAGRVRGRGRALDSIRDTIVRVELADTPDEHDRDSHMRKPSRSQSRSRPPTPYARVVKGKEREEPDPGDDFDEDPVNLNDGEDESSEDPLSLGGNTSTASILRRQSTESEPPRGRKMQTKKAGGLSKIPVARSGSLKGKKKNPGTKQRKASTSTFRKVSSEESQPRTTGLLNVSSRAELSVFTQAENEADDHAESSSAMRARRRTLDDELRSAVDARRSEDEALYEAGDDEEDADVAGIPKYVKNPKIQGGRMISAVGTRSKKKGYLAHGGGGGVPVFMGIGSVDGAEESDHIQDEVEDDDGDYVPASMTRTDHVGKATRRR</sequence>
<gene>
    <name evidence="3" type="ORF">Moror_9758</name>
</gene>
<feature type="compositionally biased region" description="Polar residues" evidence="1">
    <location>
        <begin position="286"/>
        <end position="296"/>
    </location>
</feature>
<keyword evidence="2" id="KW-1133">Transmembrane helix</keyword>
<feature type="compositionally biased region" description="Acidic residues" evidence="1">
    <location>
        <begin position="888"/>
        <end position="909"/>
    </location>
</feature>
<feature type="compositionally biased region" description="Acidic residues" evidence="1">
    <location>
        <begin position="1044"/>
        <end position="1057"/>
    </location>
</feature>
<feature type="compositionally biased region" description="Low complexity" evidence="1">
    <location>
        <begin position="396"/>
        <end position="417"/>
    </location>
</feature>
<proteinExistence type="predicted"/>
<feature type="region of interest" description="Disordered" evidence="1">
    <location>
        <begin position="69"/>
        <end position="313"/>
    </location>
</feature>
<feature type="compositionally biased region" description="Basic residues" evidence="1">
    <location>
        <begin position="161"/>
        <end position="171"/>
    </location>
</feature>
<keyword evidence="4" id="KW-1185">Reference proteome</keyword>
<feature type="compositionally biased region" description="Basic and acidic residues" evidence="1">
    <location>
        <begin position="699"/>
        <end position="711"/>
    </location>
</feature>
<feature type="transmembrane region" description="Helical" evidence="2">
    <location>
        <begin position="12"/>
        <end position="32"/>
    </location>
</feature>
<evidence type="ECO:0000256" key="2">
    <source>
        <dbReference type="SAM" id="Phobius"/>
    </source>
</evidence>
<feature type="compositionally biased region" description="Low complexity" evidence="1">
    <location>
        <begin position="599"/>
        <end position="611"/>
    </location>
</feature>
<reference evidence="3 4" key="1">
    <citation type="journal article" date="2014" name="BMC Genomics">
        <title>Genome and secretome analysis of the hemibiotrophic fungal pathogen, Moniliophthora roreri, which causes frosty pod rot disease of cacao: mechanisms of the biotrophic and necrotrophic phases.</title>
        <authorList>
            <person name="Meinhardt L.W."/>
            <person name="Costa G.G.L."/>
            <person name="Thomazella D.P.T."/>
            <person name="Teixeira P.J.P.L."/>
            <person name="Carazzolle M.F."/>
            <person name="Schuster S.C."/>
            <person name="Carlson J.E."/>
            <person name="Guiltinan M.J."/>
            <person name="Mieczkowski P."/>
            <person name="Farmer A."/>
            <person name="Ramaraj T."/>
            <person name="Crozier J."/>
            <person name="Davis R.E."/>
            <person name="Shao J."/>
            <person name="Melnick R.L."/>
            <person name="Pereira G.A.G."/>
            <person name="Bailey B.A."/>
        </authorList>
    </citation>
    <scope>NUCLEOTIDE SEQUENCE [LARGE SCALE GENOMIC DNA]</scope>
    <source>
        <strain evidence="3 4">MCA 2997</strain>
    </source>
</reference>
<protein>
    <submittedName>
        <fullName evidence="3">Uncharacterized protein</fullName>
    </submittedName>
</protein>
<feature type="region of interest" description="Disordered" evidence="1">
    <location>
        <begin position="1101"/>
        <end position="1144"/>
    </location>
</feature>
<dbReference type="Proteomes" id="UP000017559">
    <property type="component" value="Unassembled WGS sequence"/>
</dbReference>
<keyword evidence="2" id="KW-0812">Transmembrane</keyword>
<feature type="compositionally biased region" description="Polar residues" evidence="1">
    <location>
        <begin position="987"/>
        <end position="1008"/>
    </location>
</feature>
<feature type="compositionally biased region" description="Basic residues" evidence="1">
    <location>
        <begin position="959"/>
        <end position="971"/>
    </location>
</feature>
<feature type="compositionally biased region" description="Basic and acidic residues" evidence="1">
    <location>
        <begin position="1026"/>
        <end position="1043"/>
    </location>
</feature>
<feature type="compositionally biased region" description="Basic and acidic residues" evidence="1">
    <location>
        <begin position="832"/>
        <end position="859"/>
    </location>
</feature>
<name>V2Y4R1_MONRO</name>
<comment type="caution">
    <text evidence="3">The sequence shown here is derived from an EMBL/GenBank/DDBJ whole genome shotgun (WGS) entry which is preliminary data.</text>
</comment>
<accession>V2Y4R1</accession>
<feature type="compositionally biased region" description="Polar residues" evidence="1">
    <location>
        <begin position="618"/>
        <end position="636"/>
    </location>
</feature>
<feature type="compositionally biased region" description="Low complexity" evidence="1">
    <location>
        <begin position="535"/>
        <end position="562"/>
    </location>
</feature>
<dbReference type="EMBL" id="AWSO01000914">
    <property type="protein sequence ID" value="ESK86614.1"/>
    <property type="molecule type" value="Genomic_DNA"/>
</dbReference>
<dbReference type="KEGG" id="mrr:Moror_9758"/>
<keyword evidence="2" id="KW-0472">Membrane</keyword>
<feature type="compositionally biased region" description="Basic and acidic residues" evidence="1">
    <location>
        <begin position="212"/>
        <end position="283"/>
    </location>
</feature>
<organism evidence="3 4">
    <name type="scientific">Moniliophthora roreri (strain MCA 2997)</name>
    <name type="common">Cocoa frosty pod rot fungus</name>
    <name type="synonym">Crinipellis roreri</name>
    <dbReference type="NCBI Taxonomy" id="1381753"/>
    <lineage>
        <taxon>Eukaryota</taxon>
        <taxon>Fungi</taxon>
        <taxon>Dikarya</taxon>
        <taxon>Basidiomycota</taxon>
        <taxon>Agaricomycotina</taxon>
        <taxon>Agaricomycetes</taxon>
        <taxon>Agaricomycetidae</taxon>
        <taxon>Agaricales</taxon>
        <taxon>Marasmiineae</taxon>
        <taxon>Marasmiaceae</taxon>
        <taxon>Moniliophthora</taxon>
    </lineage>
</organism>